<organism evidence="1 2">
    <name type="scientific">Vibrio aerogenes CECT 7868</name>
    <dbReference type="NCBI Taxonomy" id="1216006"/>
    <lineage>
        <taxon>Bacteria</taxon>
        <taxon>Pseudomonadati</taxon>
        <taxon>Pseudomonadota</taxon>
        <taxon>Gammaproteobacteria</taxon>
        <taxon>Vibrionales</taxon>
        <taxon>Vibrionaceae</taxon>
        <taxon>Vibrio</taxon>
    </lineage>
</organism>
<name>A0A1M5UPB9_9VIBR</name>
<protein>
    <submittedName>
        <fullName evidence="1">Uncharacterized protein</fullName>
    </submittedName>
</protein>
<evidence type="ECO:0000313" key="1">
    <source>
        <dbReference type="EMBL" id="SHH64811.1"/>
    </source>
</evidence>
<sequence length="57" mass="6566">MKDKRSNEIQNNLSVYHTHQKNEWFIPESQMSPAAREFTYHSGYSGISLPTSQPSPL</sequence>
<keyword evidence="2" id="KW-1185">Reference proteome</keyword>
<gene>
    <name evidence="1" type="ORF">VA7868_00141</name>
</gene>
<evidence type="ECO:0000313" key="2">
    <source>
        <dbReference type="Proteomes" id="UP000184608"/>
    </source>
</evidence>
<proteinExistence type="predicted"/>
<dbReference type="Proteomes" id="UP000184608">
    <property type="component" value="Unassembled WGS sequence"/>
</dbReference>
<dbReference type="AlphaFoldDB" id="A0A1M5UPB9"/>
<accession>A0A1M5UPB9</accession>
<reference evidence="1 2" key="1">
    <citation type="submission" date="2016-11" db="EMBL/GenBank/DDBJ databases">
        <authorList>
            <person name="Jaros S."/>
            <person name="Januszkiewicz K."/>
            <person name="Wedrychowicz H."/>
        </authorList>
    </citation>
    <scope>NUCLEOTIDE SEQUENCE [LARGE SCALE GENOMIC DNA]</scope>
    <source>
        <strain evidence="1 2">CECT 7868</strain>
    </source>
</reference>
<dbReference type="EMBL" id="FQXZ01000003">
    <property type="protein sequence ID" value="SHH64811.1"/>
    <property type="molecule type" value="Genomic_DNA"/>
</dbReference>